<dbReference type="InterPro" id="IPR045430">
    <property type="entry name" value="EAD1"/>
</dbReference>
<evidence type="ECO:0000259" key="1">
    <source>
        <dbReference type="Pfam" id="PF19955"/>
    </source>
</evidence>
<feature type="domain" description="Effector-associated" evidence="1">
    <location>
        <begin position="1"/>
        <end position="83"/>
    </location>
</feature>
<evidence type="ECO:0000259" key="2">
    <source>
        <dbReference type="Pfam" id="PF20028"/>
    </source>
</evidence>
<evidence type="ECO:0000313" key="4">
    <source>
        <dbReference type="Proteomes" id="UP000667802"/>
    </source>
</evidence>
<sequence>MYLSGQEKKQFRKALIDAFPKKSSLKMMLSDELDLNMDSIVSGDSYEDLVFNLINWAEAQNKLEALLIGSLRNNPGNNELINFLEINFEKILYCDDPPIKLDLCYELISIVENIEDLGLITSCMFQALPYGVKDNNSEEIKDLENPKTNLVLKLFFISKLLIICYPYTNNCPSVLIFAEKLSREISNYQICKDLISWINKVKEVHKISLPKTSHGLTKNSRLEGYLIITVAPTNELSKFHLNAYLELPEIPIITLDLPDEQSQKGVIVSLKKTANQQAPQAIFDFIGIAEKTLTLKQKELGYKTHTLTIEFFLPLESLHEDIENFKILKLQDWITIGETYKLVVRSYDRLSDVELWNRLEECWQRIKMLLEESSNHQDIHFECWEKIKYRNSKEIAFQLKNKVGLKLSDSLPASKKLREDLFRGIVLGGIPVAIWTRCSEITGVQIMDELNCLLKLNSLGYPQSLMEGIKQKREEANCKDSPEQFLGYHLGIMYESDRWGGEIPLPEAIPLSE</sequence>
<dbReference type="EMBL" id="JAALHA020000002">
    <property type="protein sequence ID" value="MDR9894362.1"/>
    <property type="molecule type" value="Genomic_DNA"/>
</dbReference>
<dbReference type="InterPro" id="IPR045450">
    <property type="entry name" value="VMAP_C"/>
</dbReference>
<evidence type="ECO:0000313" key="3">
    <source>
        <dbReference type="EMBL" id="MDR9894362.1"/>
    </source>
</evidence>
<keyword evidence="4" id="KW-1185">Reference proteome</keyword>
<dbReference type="RefSeq" id="WP_208343274.1">
    <property type="nucleotide sequence ID" value="NZ_CAWQFN010000279.1"/>
</dbReference>
<gene>
    <name evidence="3" type="ORF">G7B40_007215</name>
</gene>
<dbReference type="Proteomes" id="UP000667802">
    <property type="component" value="Unassembled WGS sequence"/>
</dbReference>
<feature type="domain" description="vWA-MoxR associated protein C-terminal" evidence="2">
    <location>
        <begin position="301"/>
        <end position="495"/>
    </location>
</feature>
<organism evidence="3 4">
    <name type="scientific">Aetokthonos hydrillicola Thurmond2011</name>
    <dbReference type="NCBI Taxonomy" id="2712845"/>
    <lineage>
        <taxon>Bacteria</taxon>
        <taxon>Bacillati</taxon>
        <taxon>Cyanobacteriota</taxon>
        <taxon>Cyanophyceae</taxon>
        <taxon>Nostocales</taxon>
        <taxon>Hapalosiphonaceae</taxon>
        <taxon>Aetokthonos</taxon>
    </lineage>
</organism>
<name>A0AAP5M842_9CYAN</name>
<dbReference type="Pfam" id="PF20028">
    <property type="entry name" value="VMAP-C"/>
    <property type="match status" value="1"/>
</dbReference>
<proteinExistence type="predicted"/>
<dbReference type="Pfam" id="PF19955">
    <property type="entry name" value="EAD1"/>
    <property type="match status" value="1"/>
</dbReference>
<protein>
    <submittedName>
        <fullName evidence="3">Effector-associated domain EAD1-containing protein</fullName>
    </submittedName>
</protein>
<accession>A0AAP5M842</accession>
<reference evidence="4" key="1">
    <citation type="journal article" date="2021" name="Science">
        <title>Hunting the eagle killer: A cyanobacterial neurotoxin causes vacuolar myelinopathy.</title>
        <authorList>
            <person name="Breinlinger S."/>
            <person name="Phillips T.J."/>
            <person name="Haram B.N."/>
            <person name="Mares J."/>
            <person name="Martinez Yerena J.A."/>
            <person name="Hrouzek P."/>
            <person name="Sobotka R."/>
            <person name="Henderson W.M."/>
            <person name="Schmieder P."/>
            <person name="Williams S.M."/>
            <person name="Lauderdale J.D."/>
            <person name="Wilde H.D."/>
            <person name="Gerrin W."/>
            <person name="Kust A."/>
            <person name="Washington J.W."/>
            <person name="Wagner C."/>
            <person name="Geier B."/>
            <person name="Liebeke M."/>
            <person name="Enke H."/>
            <person name="Niedermeyer T.H.J."/>
            <person name="Wilde S.B."/>
        </authorList>
    </citation>
    <scope>NUCLEOTIDE SEQUENCE [LARGE SCALE GENOMIC DNA]</scope>
    <source>
        <strain evidence="4">Thurmond2011</strain>
    </source>
</reference>
<dbReference type="AlphaFoldDB" id="A0AAP5M842"/>
<comment type="caution">
    <text evidence="3">The sequence shown here is derived from an EMBL/GenBank/DDBJ whole genome shotgun (WGS) entry which is preliminary data.</text>
</comment>